<dbReference type="Proteomes" id="UP000264589">
    <property type="component" value="Unassembled WGS sequence"/>
</dbReference>
<dbReference type="Pfam" id="PF03448">
    <property type="entry name" value="MgtE_N"/>
    <property type="match status" value="1"/>
</dbReference>
<reference evidence="3 4" key="1">
    <citation type="submission" date="2018-08" db="EMBL/GenBank/DDBJ databases">
        <title>Parvularcula sp. SM1705, isolated from surface water of the South Sea China.</title>
        <authorList>
            <person name="Sun L."/>
        </authorList>
    </citation>
    <scope>NUCLEOTIDE SEQUENCE [LARGE SCALE GENOMIC DNA]</scope>
    <source>
        <strain evidence="3 4">SM1705</strain>
    </source>
</reference>
<sequence>MNDRPILRTLAALFLLAGGGQVVGALSVSPADASRDTVPQPMPTIVRADGLVVREEASEASAPSEEAQELTAQRIELRMAAMAMKEERQKMEATRSALAEEKSAERTRLALLYARMPSEKAAKILAALPAERAAGFISAMPGEQGAAILASMTDDEAVAVTEALVAEDF</sequence>
<feature type="domain" description="Magnesium transporter MgtE intracellular" evidence="2">
    <location>
        <begin position="107"/>
        <end position="167"/>
    </location>
</feature>
<feature type="coiled-coil region" evidence="1">
    <location>
        <begin position="67"/>
        <end position="104"/>
    </location>
</feature>
<accession>A0A371RH03</accession>
<name>A0A371RH03_9PROT</name>
<dbReference type="Gene3D" id="1.25.60.10">
    <property type="entry name" value="MgtE N-terminal domain-like"/>
    <property type="match status" value="1"/>
</dbReference>
<evidence type="ECO:0000259" key="2">
    <source>
        <dbReference type="Pfam" id="PF03448"/>
    </source>
</evidence>
<dbReference type="SUPFAM" id="SSF158791">
    <property type="entry name" value="MgtE N-terminal domain-like"/>
    <property type="match status" value="1"/>
</dbReference>
<evidence type="ECO:0000256" key="1">
    <source>
        <dbReference type="SAM" id="Coils"/>
    </source>
</evidence>
<evidence type="ECO:0000313" key="3">
    <source>
        <dbReference type="EMBL" id="RFB04737.1"/>
    </source>
</evidence>
<dbReference type="InParanoid" id="A0A371RH03"/>
<proteinExistence type="predicted"/>
<keyword evidence="1" id="KW-0175">Coiled coil</keyword>
<comment type="caution">
    <text evidence="3">The sequence shown here is derived from an EMBL/GenBank/DDBJ whole genome shotgun (WGS) entry which is preliminary data.</text>
</comment>
<gene>
    <name evidence="3" type="ORF">DX908_05250</name>
</gene>
<organism evidence="3 4">
    <name type="scientific">Parvularcula marina</name>
    <dbReference type="NCBI Taxonomy" id="2292771"/>
    <lineage>
        <taxon>Bacteria</taxon>
        <taxon>Pseudomonadati</taxon>
        <taxon>Pseudomonadota</taxon>
        <taxon>Alphaproteobacteria</taxon>
        <taxon>Parvularculales</taxon>
        <taxon>Parvularculaceae</taxon>
        <taxon>Parvularcula</taxon>
    </lineage>
</organism>
<keyword evidence="4" id="KW-1185">Reference proteome</keyword>
<dbReference type="RefSeq" id="WP_116391370.1">
    <property type="nucleotide sequence ID" value="NZ_QUQO01000001.1"/>
</dbReference>
<dbReference type="InterPro" id="IPR038076">
    <property type="entry name" value="MgtE_N_sf"/>
</dbReference>
<dbReference type="EMBL" id="QUQO01000001">
    <property type="protein sequence ID" value="RFB04737.1"/>
    <property type="molecule type" value="Genomic_DNA"/>
</dbReference>
<dbReference type="InterPro" id="IPR006668">
    <property type="entry name" value="Mg_transptr_MgtE_intracell_dom"/>
</dbReference>
<dbReference type="AlphaFoldDB" id="A0A371RH03"/>
<protein>
    <recommendedName>
        <fullName evidence="2">Magnesium transporter MgtE intracellular domain-containing protein</fullName>
    </recommendedName>
</protein>
<evidence type="ECO:0000313" key="4">
    <source>
        <dbReference type="Proteomes" id="UP000264589"/>
    </source>
</evidence>